<feature type="region of interest" description="Disordered" evidence="4">
    <location>
        <begin position="83"/>
        <end position="107"/>
    </location>
</feature>
<evidence type="ECO:0000313" key="5">
    <source>
        <dbReference type="EMBL" id="RZC11377.1"/>
    </source>
</evidence>
<evidence type="ECO:0000313" key="6">
    <source>
        <dbReference type="Proteomes" id="UP000289340"/>
    </source>
</evidence>
<dbReference type="AlphaFoldDB" id="A0A445KKL4"/>
<evidence type="ECO:0000256" key="2">
    <source>
        <dbReference type="ARBA" id="ARBA00022980"/>
    </source>
</evidence>
<dbReference type="Proteomes" id="UP000289340">
    <property type="component" value="Chromosome 5"/>
</dbReference>
<comment type="caution">
    <text evidence="5">The sequence shown here is derived from an EMBL/GenBank/DDBJ whole genome shotgun (WGS) entry which is preliminary data.</text>
</comment>
<dbReference type="GO" id="GO:0003735">
    <property type="term" value="F:structural constituent of ribosome"/>
    <property type="evidence" value="ECO:0007669"/>
    <property type="project" value="InterPro"/>
</dbReference>
<dbReference type="Gene3D" id="2.30.30.30">
    <property type="match status" value="1"/>
</dbReference>
<dbReference type="GO" id="GO:0006412">
    <property type="term" value="P:translation"/>
    <property type="evidence" value="ECO:0007669"/>
    <property type="project" value="InterPro"/>
</dbReference>
<dbReference type="FunFam" id="2.30.30.30:FF:000118">
    <property type="entry name" value="60S ribosomal protein L26-1"/>
    <property type="match status" value="1"/>
</dbReference>
<evidence type="ECO:0000256" key="3">
    <source>
        <dbReference type="ARBA" id="ARBA00023274"/>
    </source>
</evidence>
<proteinExistence type="inferred from homology"/>
<feature type="compositionally biased region" description="Basic and acidic residues" evidence="4">
    <location>
        <begin position="89"/>
        <end position="107"/>
    </location>
</feature>
<evidence type="ECO:0000256" key="1">
    <source>
        <dbReference type="ARBA" id="ARBA00010618"/>
    </source>
</evidence>
<keyword evidence="2 5" id="KW-0689">Ribosomal protein</keyword>
<dbReference type="Pfam" id="PF16906">
    <property type="entry name" value="Ribosomal_L26"/>
    <property type="match status" value="1"/>
</dbReference>
<name>A0A445KKL4_GLYSO</name>
<evidence type="ECO:0000256" key="4">
    <source>
        <dbReference type="SAM" id="MobiDB-lite"/>
    </source>
</evidence>
<gene>
    <name evidence="5" type="ORF">D0Y65_011525</name>
</gene>
<sequence length="107" mass="12028">MKFNPRVSLSPRKSHKAHFIVLLSVRYVLMRAPFSIDLQSKYNVWSILVHKDDKVNDSRSITASGSSALTTSPDHKSLLNRKAKGRAAAIKEKGTKFSPEDIKQSVY</sequence>
<reference evidence="5 6" key="1">
    <citation type="submission" date="2018-09" db="EMBL/GenBank/DDBJ databases">
        <title>A high-quality reference genome of wild soybean provides a powerful tool to mine soybean genomes.</title>
        <authorList>
            <person name="Xie M."/>
            <person name="Chung C.Y.L."/>
            <person name="Li M.-W."/>
            <person name="Wong F.-L."/>
            <person name="Chan T.-F."/>
            <person name="Lam H.-M."/>
        </authorList>
    </citation>
    <scope>NUCLEOTIDE SEQUENCE [LARGE SCALE GENOMIC DNA]</scope>
    <source>
        <strain evidence="6">cv. W05</strain>
        <tissue evidence="5">Hypocotyl of etiolated seedlings</tissue>
    </source>
</reference>
<dbReference type="EMBL" id="QZWG01000005">
    <property type="protein sequence ID" value="RZC11377.1"/>
    <property type="molecule type" value="Genomic_DNA"/>
</dbReference>
<dbReference type="InterPro" id="IPR005756">
    <property type="entry name" value="Ribosomal_uL24_euk/arc"/>
</dbReference>
<accession>A0A445KKL4</accession>
<organism evidence="5 6">
    <name type="scientific">Glycine soja</name>
    <name type="common">Wild soybean</name>
    <dbReference type="NCBI Taxonomy" id="3848"/>
    <lineage>
        <taxon>Eukaryota</taxon>
        <taxon>Viridiplantae</taxon>
        <taxon>Streptophyta</taxon>
        <taxon>Embryophyta</taxon>
        <taxon>Tracheophyta</taxon>
        <taxon>Spermatophyta</taxon>
        <taxon>Magnoliopsida</taxon>
        <taxon>eudicotyledons</taxon>
        <taxon>Gunneridae</taxon>
        <taxon>Pentapetalae</taxon>
        <taxon>rosids</taxon>
        <taxon>fabids</taxon>
        <taxon>Fabales</taxon>
        <taxon>Fabaceae</taxon>
        <taxon>Papilionoideae</taxon>
        <taxon>50 kb inversion clade</taxon>
        <taxon>NPAAA clade</taxon>
        <taxon>indigoferoid/millettioid clade</taxon>
        <taxon>Phaseoleae</taxon>
        <taxon>Glycine</taxon>
        <taxon>Glycine subgen. Soja</taxon>
    </lineage>
</organism>
<comment type="similarity">
    <text evidence="1">Belongs to the universal ribosomal protein uL24 family.</text>
</comment>
<dbReference type="GO" id="GO:0015934">
    <property type="term" value="C:large ribosomal subunit"/>
    <property type="evidence" value="ECO:0007669"/>
    <property type="project" value="InterPro"/>
</dbReference>
<keyword evidence="6" id="KW-1185">Reference proteome</keyword>
<keyword evidence="3" id="KW-0687">Ribonucleoprotein</keyword>
<protein>
    <submittedName>
        <fullName evidence="5">60S ribosomal protein L26-2</fullName>
    </submittedName>
</protein>
<dbReference type="PANTHER" id="PTHR11143">
    <property type="entry name" value="60S RIBOSOMAL PROTEIN L26 FAMILY MEMBER"/>
    <property type="match status" value="1"/>
</dbReference>
<dbReference type="InterPro" id="IPR014722">
    <property type="entry name" value="Rib_uL2_dom2"/>
</dbReference>